<proteinExistence type="predicted"/>
<reference evidence="2 3" key="1">
    <citation type="submission" date="2020-10" db="EMBL/GenBank/DDBJ databases">
        <title>The genome of sulfurovum sp.</title>
        <authorList>
            <person name="Xie S."/>
            <person name="Shao Z."/>
            <person name="Jiang L."/>
        </authorList>
    </citation>
    <scope>NUCLEOTIDE SEQUENCE [LARGE SCALE GENOMIC DNA]</scope>
    <source>
        <strain evidence="2 3">ST-419</strain>
    </source>
</reference>
<organism evidence="2 3">
    <name type="scientific">Sulfurovum indicum</name>
    <dbReference type="NCBI Taxonomy" id="2779528"/>
    <lineage>
        <taxon>Bacteria</taxon>
        <taxon>Pseudomonadati</taxon>
        <taxon>Campylobacterota</taxon>
        <taxon>Epsilonproteobacteria</taxon>
        <taxon>Campylobacterales</taxon>
        <taxon>Sulfurovaceae</taxon>
        <taxon>Sulfurovum</taxon>
    </lineage>
</organism>
<dbReference type="InterPro" id="IPR013655">
    <property type="entry name" value="PAS_fold_3"/>
</dbReference>
<dbReference type="Proteomes" id="UP000595074">
    <property type="component" value="Chromosome"/>
</dbReference>
<evidence type="ECO:0000313" key="3">
    <source>
        <dbReference type="Proteomes" id="UP000595074"/>
    </source>
</evidence>
<dbReference type="NCBIfam" id="TIGR00229">
    <property type="entry name" value="sensory_box"/>
    <property type="match status" value="1"/>
</dbReference>
<keyword evidence="3" id="KW-1185">Reference proteome</keyword>
<dbReference type="PROSITE" id="PS50112">
    <property type="entry name" value="PAS"/>
    <property type="match status" value="1"/>
</dbReference>
<gene>
    <name evidence="2" type="ORF">IMZ28_10655</name>
</gene>
<name>A0A7M1S545_9BACT</name>
<dbReference type="RefSeq" id="WP_197548568.1">
    <property type="nucleotide sequence ID" value="NZ_CP063164.1"/>
</dbReference>
<accession>A0A7M1S545</accession>
<sequence length="168" mass="19106">MVTFTNSRTGSTISREDAKDEEFIYEGKALLVETDLEGIITYANRRFIEVSAYSKEEVIGSPHCMHMHPQMPEAIFKDACQMTSAGKTWSGYLRNISKEGVSYWTEAIIQPKFNDAGEITGYMATRRAPNADELESVMDEYDRLKENNTAERSQYCGEVYLGRDACHF</sequence>
<dbReference type="Gene3D" id="3.30.450.20">
    <property type="entry name" value="PAS domain"/>
    <property type="match status" value="1"/>
</dbReference>
<dbReference type="CDD" id="cd00130">
    <property type="entry name" value="PAS"/>
    <property type="match status" value="1"/>
</dbReference>
<dbReference type="InterPro" id="IPR035965">
    <property type="entry name" value="PAS-like_dom_sf"/>
</dbReference>
<feature type="domain" description="PAS" evidence="1">
    <location>
        <begin position="35"/>
        <end position="60"/>
    </location>
</feature>
<dbReference type="AlphaFoldDB" id="A0A7M1S545"/>
<dbReference type="SUPFAM" id="SSF55785">
    <property type="entry name" value="PYP-like sensor domain (PAS domain)"/>
    <property type="match status" value="1"/>
</dbReference>
<dbReference type="Pfam" id="PF08447">
    <property type="entry name" value="PAS_3"/>
    <property type="match status" value="1"/>
</dbReference>
<dbReference type="KEGG" id="sinu:IMZ28_10655"/>
<dbReference type="EMBL" id="CP063164">
    <property type="protein sequence ID" value="QOR61859.1"/>
    <property type="molecule type" value="Genomic_DNA"/>
</dbReference>
<protein>
    <submittedName>
        <fullName evidence="2">PAS domain S-box protein</fullName>
    </submittedName>
</protein>
<dbReference type="InterPro" id="IPR000014">
    <property type="entry name" value="PAS"/>
</dbReference>
<evidence type="ECO:0000259" key="1">
    <source>
        <dbReference type="PROSITE" id="PS50112"/>
    </source>
</evidence>
<evidence type="ECO:0000313" key="2">
    <source>
        <dbReference type="EMBL" id="QOR61859.1"/>
    </source>
</evidence>